<dbReference type="AlphaFoldDB" id="A0AAQ3M436"/>
<feature type="domain" description="Heterokaryon incompatibility" evidence="2">
    <location>
        <begin position="122"/>
        <end position="275"/>
    </location>
</feature>
<dbReference type="InterPro" id="IPR010730">
    <property type="entry name" value="HET"/>
</dbReference>
<dbReference type="Pfam" id="PF26639">
    <property type="entry name" value="Het-6_barrel"/>
    <property type="match status" value="1"/>
</dbReference>
<dbReference type="EMBL" id="CP138584">
    <property type="protein sequence ID" value="WPH00873.1"/>
    <property type="molecule type" value="Genomic_DNA"/>
</dbReference>
<feature type="region of interest" description="Disordered" evidence="1">
    <location>
        <begin position="32"/>
        <end position="52"/>
    </location>
</feature>
<evidence type="ECO:0000259" key="2">
    <source>
        <dbReference type="Pfam" id="PF06985"/>
    </source>
</evidence>
<dbReference type="PANTHER" id="PTHR24148:SF64">
    <property type="entry name" value="HETEROKARYON INCOMPATIBILITY DOMAIN-CONTAINING PROTEIN"/>
    <property type="match status" value="1"/>
</dbReference>
<evidence type="ECO:0000313" key="4">
    <source>
        <dbReference type="Proteomes" id="UP001303373"/>
    </source>
</evidence>
<proteinExistence type="predicted"/>
<gene>
    <name evidence="3" type="ORF">R9X50_00370400</name>
</gene>
<dbReference type="InterPro" id="IPR052895">
    <property type="entry name" value="HetReg/Transcr_Mod"/>
</dbReference>
<name>A0AAQ3M436_9PEZI</name>
<evidence type="ECO:0000313" key="3">
    <source>
        <dbReference type="EMBL" id="WPH00873.1"/>
    </source>
</evidence>
<reference evidence="3 4" key="1">
    <citation type="submission" date="2023-11" db="EMBL/GenBank/DDBJ databases">
        <title>An acidophilic fungus is an integral part of prey digestion in a carnivorous sundew plant.</title>
        <authorList>
            <person name="Tsai I.J."/>
        </authorList>
    </citation>
    <scope>NUCLEOTIDE SEQUENCE [LARGE SCALE GENOMIC DNA]</scope>
    <source>
        <strain evidence="3">169a</strain>
    </source>
</reference>
<keyword evidence="4" id="KW-1185">Reference proteome</keyword>
<dbReference type="PANTHER" id="PTHR24148">
    <property type="entry name" value="ANKYRIN REPEAT DOMAIN-CONTAINING PROTEIN 39 HOMOLOG-RELATED"/>
    <property type="match status" value="1"/>
</dbReference>
<sequence>MLIKRARAGREARKVLNALAWLCAEPNTKKRHTNEFTPETKPLNVADHSSQNQKVAREEKARLDAIHEAEARKRAKANNANYYDKDLATDDDIRLLLIEPGDDGPISGSLQYAKLTDAPDFDSVSYCWGEQKNLQTITINSKEGFLVSNHLHAALCRLRRKDRPRLVWVDVICVNQANIPERNRSVELMWQIYTKAHRVIIWIGEIDAGRPTCKRLFPGLEDESSSLTLCAKPGLAQHEHGNLSAGLSDILRDMELSSARSSGEVWWKRLWVIQEFSCARNLPTVYLGPHAISWKFFSDLMHTDVHDRLQLFHRLRKEDDQNLFDLLQMAKIFHCSDPRDRVYALLGLANDGHTPIVPDYSKPVSRVYEEATLHLIREEGNVDVLIDEEMNRGWDGAPTWVPNFRSLLPRSLVQTEDGYNAGDGPPDVDLLDRITHQIPASFCERERVLRMKALHFDTIMKRTTEESLPAPDWARRPINASHSRKPALSSPLQTFTMILEELAIDAKIPGKHGLDRLSCIGYLMLDYIFTSTRSVVHEFDRVAGSDACKTHLNNLALDIRSIAARFNMPYTDAMEADARMCALWESVFLWTRHTRTYTPGDELMMRLLNSKEMFQVPSKTYKRDFFSTVSGFIGMGPETMKIGDEIIVPFGASRPFVVRRNDDHYVLVGEVVVPGIMSGQLMNLHREGSLQAQDFFFR</sequence>
<dbReference type="Pfam" id="PF06985">
    <property type="entry name" value="HET"/>
    <property type="match status" value="1"/>
</dbReference>
<dbReference type="Proteomes" id="UP001303373">
    <property type="component" value="Chromosome 5"/>
</dbReference>
<protein>
    <submittedName>
        <fullName evidence="3">Heterokaryon incompatibility protein 6, or allele</fullName>
    </submittedName>
</protein>
<evidence type="ECO:0000256" key="1">
    <source>
        <dbReference type="SAM" id="MobiDB-lite"/>
    </source>
</evidence>
<accession>A0AAQ3M436</accession>
<organism evidence="3 4">
    <name type="scientific">Acrodontium crateriforme</name>
    <dbReference type="NCBI Taxonomy" id="150365"/>
    <lineage>
        <taxon>Eukaryota</taxon>
        <taxon>Fungi</taxon>
        <taxon>Dikarya</taxon>
        <taxon>Ascomycota</taxon>
        <taxon>Pezizomycotina</taxon>
        <taxon>Dothideomycetes</taxon>
        <taxon>Dothideomycetidae</taxon>
        <taxon>Mycosphaerellales</taxon>
        <taxon>Teratosphaeriaceae</taxon>
        <taxon>Acrodontium</taxon>
    </lineage>
</organism>